<dbReference type="AlphaFoldDB" id="A0ABD1N3W2"/>
<evidence type="ECO:0000256" key="4">
    <source>
        <dbReference type="ARBA" id="ARBA00023242"/>
    </source>
</evidence>
<reference evidence="7 8" key="1">
    <citation type="submission" date="2024-08" db="EMBL/GenBank/DDBJ databases">
        <title>Insights into the chromosomal genome structure of Flemingia macrophylla.</title>
        <authorList>
            <person name="Ding Y."/>
            <person name="Zhao Y."/>
            <person name="Bi W."/>
            <person name="Wu M."/>
            <person name="Zhao G."/>
            <person name="Gong Y."/>
            <person name="Li W."/>
            <person name="Zhang P."/>
        </authorList>
    </citation>
    <scope>NUCLEOTIDE SEQUENCE [LARGE SCALE GENOMIC DNA]</scope>
    <source>
        <strain evidence="7">DYQJB</strain>
        <tissue evidence="7">Leaf</tissue>
    </source>
</reference>
<dbReference type="InterPro" id="IPR015660">
    <property type="entry name" value="MASH1/Ascl1a-like"/>
</dbReference>
<evidence type="ECO:0000256" key="3">
    <source>
        <dbReference type="ARBA" id="ARBA00023163"/>
    </source>
</evidence>
<evidence type="ECO:0000256" key="2">
    <source>
        <dbReference type="ARBA" id="ARBA00023015"/>
    </source>
</evidence>
<feature type="domain" description="BHLH" evidence="6">
    <location>
        <begin position="7"/>
        <end position="59"/>
    </location>
</feature>
<name>A0ABD1N3W2_9FABA</name>
<dbReference type="InterPro" id="IPR011598">
    <property type="entry name" value="bHLH_dom"/>
</dbReference>
<dbReference type="Proteomes" id="UP001603857">
    <property type="component" value="Unassembled WGS sequence"/>
</dbReference>
<sequence>MENNPSPSIVDRKFIERNRRNQMKTLFRKLNSLVPHQRSRESISLPDQLEAATNYIKKLQINVEKMKEKKNMLMGNERTNGRMYGGKIIVGLKSPQIEIQQMGQAVEVVLITGLDSQFMFSETIRVVHEEGVNVINASYKVIGDAVFHSIHCQDGESANGAARISERLKNFIYDSAGYSAFKV</sequence>
<dbReference type="EMBL" id="JBGMDY010000003">
    <property type="protein sequence ID" value="KAL2341885.1"/>
    <property type="molecule type" value="Genomic_DNA"/>
</dbReference>
<comment type="subcellular location">
    <subcellularLocation>
        <location evidence="1">Nucleus</location>
    </subcellularLocation>
</comment>
<evidence type="ECO:0000256" key="5">
    <source>
        <dbReference type="SAM" id="Coils"/>
    </source>
</evidence>
<evidence type="ECO:0000313" key="8">
    <source>
        <dbReference type="Proteomes" id="UP001603857"/>
    </source>
</evidence>
<evidence type="ECO:0000313" key="7">
    <source>
        <dbReference type="EMBL" id="KAL2341885.1"/>
    </source>
</evidence>
<dbReference type="PANTHER" id="PTHR13935:SF90">
    <property type="entry name" value="TRANSCRIPTION FACTOR BHLH162"/>
    <property type="match status" value="1"/>
</dbReference>
<dbReference type="SUPFAM" id="SSF47459">
    <property type="entry name" value="HLH, helix-loop-helix DNA-binding domain"/>
    <property type="match status" value="1"/>
</dbReference>
<dbReference type="GO" id="GO:0006355">
    <property type="term" value="P:regulation of DNA-templated transcription"/>
    <property type="evidence" value="ECO:0007669"/>
    <property type="project" value="UniProtKB-ARBA"/>
</dbReference>
<dbReference type="GO" id="GO:0005634">
    <property type="term" value="C:nucleus"/>
    <property type="evidence" value="ECO:0007669"/>
    <property type="project" value="UniProtKB-SubCell"/>
</dbReference>
<keyword evidence="5" id="KW-0175">Coiled coil</keyword>
<keyword evidence="2" id="KW-0805">Transcription regulation</keyword>
<keyword evidence="3" id="KW-0804">Transcription</keyword>
<feature type="coiled-coil region" evidence="5">
    <location>
        <begin position="49"/>
        <end position="76"/>
    </location>
</feature>
<evidence type="ECO:0000256" key="1">
    <source>
        <dbReference type="ARBA" id="ARBA00004123"/>
    </source>
</evidence>
<dbReference type="FunFam" id="4.10.280.10:FF:000103">
    <property type="entry name" value="Transcription factor bHLH162"/>
    <property type="match status" value="1"/>
</dbReference>
<dbReference type="InterPro" id="IPR036638">
    <property type="entry name" value="HLH_DNA-bd_sf"/>
</dbReference>
<dbReference type="PANTHER" id="PTHR13935">
    <property type="entry name" value="ACHAETE-SCUTE TRANSCRIPTION FACTOR-RELATED"/>
    <property type="match status" value="1"/>
</dbReference>
<keyword evidence="8" id="KW-1185">Reference proteome</keyword>
<evidence type="ECO:0000259" key="6">
    <source>
        <dbReference type="PROSITE" id="PS50888"/>
    </source>
</evidence>
<organism evidence="7 8">
    <name type="scientific">Flemingia macrophylla</name>
    <dbReference type="NCBI Taxonomy" id="520843"/>
    <lineage>
        <taxon>Eukaryota</taxon>
        <taxon>Viridiplantae</taxon>
        <taxon>Streptophyta</taxon>
        <taxon>Embryophyta</taxon>
        <taxon>Tracheophyta</taxon>
        <taxon>Spermatophyta</taxon>
        <taxon>Magnoliopsida</taxon>
        <taxon>eudicotyledons</taxon>
        <taxon>Gunneridae</taxon>
        <taxon>Pentapetalae</taxon>
        <taxon>rosids</taxon>
        <taxon>fabids</taxon>
        <taxon>Fabales</taxon>
        <taxon>Fabaceae</taxon>
        <taxon>Papilionoideae</taxon>
        <taxon>50 kb inversion clade</taxon>
        <taxon>NPAAA clade</taxon>
        <taxon>indigoferoid/millettioid clade</taxon>
        <taxon>Phaseoleae</taxon>
        <taxon>Flemingia</taxon>
    </lineage>
</organism>
<accession>A0ABD1N3W2</accession>
<dbReference type="SMART" id="SM00353">
    <property type="entry name" value="HLH"/>
    <property type="match status" value="1"/>
</dbReference>
<dbReference type="PROSITE" id="PS50888">
    <property type="entry name" value="BHLH"/>
    <property type="match status" value="1"/>
</dbReference>
<protein>
    <recommendedName>
        <fullName evidence="6">BHLH domain-containing protein</fullName>
    </recommendedName>
</protein>
<dbReference type="Gene3D" id="4.10.280.10">
    <property type="entry name" value="Helix-loop-helix DNA-binding domain"/>
    <property type="match status" value="1"/>
</dbReference>
<comment type="caution">
    <text evidence="7">The sequence shown here is derived from an EMBL/GenBank/DDBJ whole genome shotgun (WGS) entry which is preliminary data.</text>
</comment>
<proteinExistence type="predicted"/>
<gene>
    <name evidence="7" type="ORF">Fmac_009825</name>
</gene>
<dbReference type="Pfam" id="PF00010">
    <property type="entry name" value="HLH"/>
    <property type="match status" value="1"/>
</dbReference>
<keyword evidence="4" id="KW-0539">Nucleus</keyword>